<dbReference type="Proteomes" id="UP001159428">
    <property type="component" value="Unassembled WGS sequence"/>
</dbReference>
<gene>
    <name evidence="4" type="ORF">PMEA_00022861</name>
</gene>
<comment type="subcellular location">
    <subcellularLocation>
        <location evidence="1">Nucleus</location>
    </subcellularLocation>
</comment>
<dbReference type="EMBL" id="CALNXJ010000041">
    <property type="protein sequence ID" value="CAH3146168.1"/>
    <property type="molecule type" value="Genomic_DNA"/>
</dbReference>
<dbReference type="PANTHER" id="PTHR16171:SF12">
    <property type="entry name" value="BASIC IMMUNOGLOBULIN-LIKE VARIABLE MOTIF-CONTAINING PROTEIN"/>
    <property type="match status" value="1"/>
</dbReference>
<feature type="region of interest" description="Disordered" evidence="3">
    <location>
        <begin position="614"/>
        <end position="634"/>
    </location>
</feature>
<evidence type="ECO:0008006" key="6">
    <source>
        <dbReference type="Google" id="ProtNLM"/>
    </source>
</evidence>
<name>A0AAU9XFM4_9CNID</name>
<protein>
    <recommendedName>
        <fullName evidence="6">Basic immunoglobulin-like variable motif-containing protein</fullName>
    </recommendedName>
</protein>
<evidence type="ECO:0000313" key="4">
    <source>
        <dbReference type="EMBL" id="CAH3146168.1"/>
    </source>
</evidence>
<keyword evidence="5" id="KW-1185">Reference proteome</keyword>
<comment type="caution">
    <text evidence="4">The sequence shown here is derived from an EMBL/GenBank/DDBJ whole genome shotgun (WGS) entry which is preliminary data.</text>
</comment>
<evidence type="ECO:0000313" key="5">
    <source>
        <dbReference type="Proteomes" id="UP001159428"/>
    </source>
</evidence>
<dbReference type="PANTHER" id="PTHR16171">
    <property type="entry name" value="DNA REPAIR PROTEIN COMPLEMENTING XP-G CELLS-RELATED"/>
    <property type="match status" value="1"/>
</dbReference>
<accession>A0AAU9XFM4</accession>
<reference evidence="4 5" key="1">
    <citation type="submission" date="2022-05" db="EMBL/GenBank/DDBJ databases">
        <authorList>
            <consortium name="Genoscope - CEA"/>
            <person name="William W."/>
        </authorList>
    </citation>
    <scope>NUCLEOTIDE SEQUENCE [LARGE SCALE GENOMIC DNA]</scope>
</reference>
<proteinExistence type="predicted"/>
<evidence type="ECO:0000256" key="1">
    <source>
        <dbReference type="ARBA" id="ARBA00004123"/>
    </source>
</evidence>
<dbReference type="AlphaFoldDB" id="A0AAU9XFM4"/>
<sequence length="634" mass="71726">MGLVWSSNRDKFENILQEDGGKTCLSSVDDSWDDSEESFYETVERRSQSSSCDNLVPELEIDSENFGKKSPTATCTPRDVQHEENISQPVLQVMSGNTGESSRKFSETNFKRIADEEGSDCIDYNIDRWKTEVGIDRVDPSLVEREDQITECSTFSLPLISEEKLVQGKYSGKSLSNPAMHHEEKLIPQPALQGMSSNICSLNTGETFRGSSGTNTKCMANEEDSGRSVNGVDRWMREHNKRIGPSWVKGEDQIIECSTFSLPLISEEKLLQGKCASKSLSEPVMSVAVDNIQQQQSKAPLPCAWQVDIDCFKSKKKKKLPKKYLRDRDEDLPADYDDIDGMSVDNQGPHRRFLASTNIASQEMMAGRKVLDLRRWYCISRPQYKKSCGISSVVSCWNFLFSSLGAGSLQPLSQEDALNILGFKPPFGEIRFGPFTGNATLMRWFKQLCNHFGVDGDTYILYKPKGKSRTIGLSGEEALRQLKKGLHNPQMSFIYHCYNHYFCPIGYEDSPLKAADAYRAQLYEDEVETWILIGDPSCKHPSIHCKRWTDIQTDLNNEAPFYLNIRQLHKGILQRNVKKTGGNLHCIMAFQKRTWHHHRKPVAAVGKRVFLDEEESQSNGDLTEEHLPSDSSDS</sequence>
<organism evidence="4 5">
    <name type="scientific">Pocillopora meandrina</name>
    <dbReference type="NCBI Taxonomy" id="46732"/>
    <lineage>
        <taxon>Eukaryota</taxon>
        <taxon>Metazoa</taxon>
        <taxon>Cnidaria</taxon>
        <taxon>Anthozoa</taxon>
        <taxon>Hexacorallia</taxon>
        <taxon>Scleractinia</taxon>
        <taxon>Astrocoeniina</taxon>
        <taxon>Pocilloporidae</taxon>
        <taxon>Pocillopora</taxon>
    </lineage>
</organism>
<evidence type="ECO:0000256" key="3">
    <source>
        <dbReference type="SAM" id="MobiDB-lite"/>
    </source>
</evidence>
<keyword evidence="2" id="KW-0539">Nucleus</keyword>
<dbReference type="GO" id="GO:0005634">
    <property type="term" value="C:nucleus"/>
    <property type="evidence" value="ECO:0007669"/>
    <property type="project" value="UniProtKB-SubCell"/>
</dbReference>
<evidence type="ECO:0000256" key="2">
    <source>
        <dbReference type="ARBA" id="ARBA00023242"/>
    </source>
</evidence>